<dbReference type="SUPFAM" id="SSF52540">
    <property type="entry name" value="P-loop containing nucleoside triphosphate hydrolases"/>
    <property type="match status" value="1"/>
</dbReference>
<dbReference type="InterPro" id="IPR001977">
    <property type="entry name" value="Depp_CoAkinase"/>
</dbReference>
<dbReference type="HAMAP" id="MF_00376">
    <property type="entry name" value="Dephospho_CoA_kinase"/>
    <property type="match status" value="1"/>
</dbReference>
<organism evidence="7">
    <name type="scientific">Tuwongella immobilis</name>
    <dbReference type="NCBI Taxonomy" id="692036"/>
    <lineage>
        <taxon>Bacteria</taxon>
        <taxon>Pseudomonadati</taxon>
        <taxon>Planctomycetota</taxon>
        <taxon>Planctomycetia</taxon>
        <taxon>Gemmatales</taxon>
        <taxon>Gemmataceae</taxon>
        <taxon>Tuwongella</taxon>
    </lineage>
</organism>
<sequence>MSKPIIGIVGGIGCGKSAVSQACHRRGAVLVEGDRIAHASHQQPEIRDQIFARFPTVRGADDKVDRRKLGGIVFANPAELRALEAIVFPWIHAEIRREIAEAQQNPDIGWIVLDAAIMFETGWATECDRILYVHAPRAIRQQRVLTRGWSAAELVRRESLQWPLARKAAAAHGAIDNSGSLESLERQIDHWVQRWELIQRSNRSASTTSDADFRP</sequence>
<keyword evidence="5 7" id="KW-0418">Kinase</keyword>
<dbReference type="Gene3D" id="3.40.50.300">
    <property type="entry name" value="P-loop containing nucleotide triphosphate hydrolases"/>
    <property type="match status" value="1"/>
</dbReference>
<dbReference type="RefSeq" id="WP_162658311.1">
    <property type="nucleotide sequence ID" value="NZ_LR593887.1"/>
</dbReference>
<accession>A0A6C2YNL8</accession>
<dbReference type="EMBL" id="LR593887">
    <property type="protein sequence ID" value="VTS03747.1"/>
    <property type="molecule type" value="Genomic_DNA"/>
</dbReference>
<dbReference type="PANTHER" id="PTHR10695">
    <property type="entry name" value="DEPHOSPHO-COA KINASE-RELATED"/>
    <property type="match status" value="1"/>
</dbReference>
<dbReference type="EMBL" id="LR586016">
    <property type="protein sequence ID" value="VIP03220.1"/>
    <property type="molecule type" value="Genomic_DNA"/>
</dbReference>
<proteinExistence type="inferred from homology"/>
<dbReference type="FunCoup" id="A0A6C2YNL8">
    <property type="interactions" value="406"/>
</dbReference>
<evidence type="ECO:0000256" key="6">
    <source>
        <dbReference type="NCBIfam" id="TIGR00152"/>
    </source>
</evidence>
<dbReference type="UniPathway" id="UPA00241">
    <property type="reaction ID" value="UER00356"/>
</dbReference>
<dbReference type="AlphaFoldDB" id="A0A6C2YNL8"/>
<reference evidence="7" key="1">
    <citation type="submission" date="2019-04" db="EMBL/GenBank/DDBJ databases">
        <authorList>
            <consortium name="Science for Life Laboratories"/>
        </authorList>
    </citation>
    <scope>NUCLEOTIDE SEQUENCE</scope>
    <source>
        <strain evidence="7">MBLW1</strain>
    </source>
</reference>
<evidence type="ECO:0000313" key="8">
    <source>
        <dbReference type="Proteomes" id="UP000464378"/>
    </source>
</evidence>
<evidence type="ECO:0000256" key="5">
    <source>
        <dbReference type="HAMAP-Rule" id="MF_00376"/>
    </source>
</evidence>
<dbReference type="GO" id="GO:0004140">
    <property type="term" value="F:dephospho-CoA kinase activity"/>
    <property type="evidence" value="ECO:0007669"/>
    <property type="project" value="UniProtKB-UniRule"/>
</dbReference>
<keyword evidence="2 5" id="KW-0547">Nucleotide-binding</keyword>
<dbReference type="CDD" id="cd02022">
    <property type="entry name" value="DPCK"/>
    <property type="match status" value="1"/>
</dbReference>
<comment type="subcellular location">
    <subcellularLocation>
        <location evidence="5">Cytoplasm</location>
    </subcellularLocation>
</comment>
<evidence type="ECO:0000256" key="4">
    <source>
        <dbReference type="ARBA" id="ARBA00022993"/>
    </source>
</evidence>
<protein>
    <recommendedName>
        <fullName evidence="5 6">Dephospho-CoA kinase</fullName>
        <ecNumber evidence="5 6">2.7.1.24</ecNumber>
    </recommendedName>
    <alternativeName>
        <fullName evidence="5">Dephosphocoenzyme A kinase</fullName>
    </alternativeName>
</protein>
<dbReference type="InParanoid" id="A0A6C2YNL8"/>
<comment type="similarity">
    <text evidence="1 5">Belongs to the CoaE family.</text>
</comment>
<evidence type="ECO:0000256" key="1">
    <source>
        <dbReference type="ARBA" id="ARBA00009018"/>
    </source>
</evidence>
<dbReference type="PANTHER" id="PTHR10695:SF46">
    <property type="entry name" value="BIFUNCTIONAL COENZYME A SYNTHASE-RELATED"/>
    <property type="match status" value="1"/>
</dbReference>
<name>A0A6C2YNL8_9BACT</name>
<comment type="pathway">
    <text evidence="5">Cofactor biosynthesis; coenzyme A biosynthesis; CoA from (R)-pantothenate: step 5/5.</text>
</comment>
<dbReference type="InterPro" id="IPR027417">
    <property type="entry name" value="P-loop_NTPase"/>
</dbReference>
<dbReference type="GO" id="GO:0005524">
    <property type="term" value="F:ATP binding"/>
    <property type="evidence" value="ECO:0007669"/>
    <property type="project" value="UniProtKB-UniRule"/>
</dbReference>
<dbReference type="NCBIfam" id="TIGR00152">
    <property type="entry name" value="dephospho-CoA kinase"/>
    <property type="match status" value="1"/>
</dbReference>
<keyword evidence="5" id="KW-0963">Cytoplasm</keyword>
<keyword evidence="3 5" id="KW-0067">ATP-binding</keyword>
<keyword evidence="8" id="KW-1185">Reference proteome</keyword>
<keyword evidence="5" id="KW-0808">Transferase</keyword>
<dbReference type="GO" id="GO:0015937">
    <property type="term" value="P:coenzyme A biosynthetic process"/>
    <property type="evidence" value="ECO:0007669"/>
    <property type="project" value="UniProtKB-UniRule"/>
</dbReference>
<evidence type="ECO:0000256" key="3">
    <source>
        <dbReference type="ARBA" id="ARBA00022840"/>
    </source>
</evidence>
<comment type="function">
    <text evidence="5">Catalyzes the phosphorylation of the 3'-hydroxyl group of dephosphocoenzyme A to form coenzyme A.</text>
</comment>
<dbReference type="Proteomes" id="UP000464378">
    <property type="component" value="Chromosome"/>
</dbReference>
<keyword evidence="4 5" id="KW-0173">Coenzyme A biosynthesis</keyword>
<evidence type="ECO:0000313" key="7">
    <source>
        <dbReference type="EMBL" id="VIP03220.1"/>
    </source>
</evidence>
<dbReference type="Pfam" id="PF01121">
    <property type="entry name" value="CoaE"/>
    <property type="match status" value="1"/>
</dbReference>
<gene>
    <name evidence="5" type="primary">coaE</name>
    <name evidence="7" type="ORF">GMBLW1_07400</name>
</gene>
<comment type="catalytic activity">
    <reaction evidence="5">
        <text>3'-dephospho-CoA + ATP = ADP + CoA + H(+)</text>
        <dbReference type="Rhea" id="RHEA:18245"/>
        <dbReference type="ChEBI" id="CHEBI:15378"/>
        <dbReference type="ChEBI" id="CHEBI:30616"/>
        <dbReference type="ChEBI" id="CHEBI:57287"/>
        <dbReference type="ChEBI" id="CHEBI:57328"/>
        <dbReference type="ChEBI" id="CHEBI:456216"/>
        <dbReference type="EC" id="2.7.1.24"/>
    </reaction>
</comment>
<dbReference type="GO" id="GO:0005737">
    <property type="term" value="C:cytoplasm"/>
    <property type="evidence" value="ECO:0007669"/>
    <property type="project" value="UniProtKB-SubCell"/>
</dbReference>
<feature type="binding site" evidence="5">
    <location>
        <begin position="13"/>
        <end position="18"/>
    </location>
    <ligand>
        <name>ATP</name>
        <dbReference type="ChEBI" id="CHEBI:30616"/>
    </ligand>
</feature>
<dbReference type="KEGG" id="tim:GMBLW1_07400"/>
<evidence type="ECO:0000256" key="2">
    <source>
        <dbReference type="ARBA" id="ARBA00022741"/>
    </source>
</evidence>
<dbReference type="EC" id="2.7.1.24" evidence="5 6"/>
<dbReference type="PROSITE" id="PS51219">
    <property type="entry name" value="DPCK"/>
    <property type="match status" value="1"/>
</dbReference>